<name>A0A9E6Q168_9PSED</name>
<protein>
    <submittedName>
        <fullName evidence="1">Iron-containing redox enzyme family protein</fullName>
    </submittedName>
</protein>
<gene>
    <name evidence="1" type="ORF">HU772_010590</name>
</gene>
<evidence type="ECO:0000313" key="1">
    <source>
        <dbReference type="EMBL" id="QXI40482.1"/>
    </source>
</evidence>
<dbReference type="Proteomes" id="UP000633418">
    <property type="component" value="Chromosome"/>
</dbReference>
<dbReference type="KEGG" id="pxn:HU772_010590"/>
<reference evidence="1 2" key="1">
    <citation type="journal article" date="2020" name="Microorganisms">
        <title>Reliable Identification of Environmental Pseudomonas Isolates Using the rpoD Gene.</title>
        <authorList>
            <consortium name="The Broad Institute Genome Sequencing Platform"/>
            <person name="Girard L."/>
            <person name="Lood C."/>
            <person name="Rokni-Zadeh H."/>
            <person name="van Noort V."/>
            <person name="Lavigne R."/>
            <person name="De Mot R."/>
        </authorList>
    </citation>
    <scope>NUCLEOTIDE SEQUENCE [LARGE SCALE GENOMIC DNA]</scope>
    <source>
        <strain evidence="1 2">RW9S1A</strain>
    </source>
</reference>
<accession>A0A9E6Q168</accession>
<dbReference type="AlphaFoldDB" id="A0A9E6Q168"/>
<sequence>MSESFIAFGRFEEGHDPNAKTLMFSGNAHEVTGLEGKAAHWNQVLSQCDGSRTLAQVSALNSALEPQAISEFLDTLAHSNLAYRTDSGEHYLSGDEAILIIEDLQAELLHKTLYANKFWQALQTPTEVPANVYYGMAIENFNFLYRESWFDSPVLNYVASEKARLKMNEFYGEEYGHDELIFKALATLGITAEQIRASVPLPETLALCNALAYWAATDPLFFFTTMGILEGKDIEVDSYIIAMQQSGKISDAFIAPILAHANINIGAEHGVLTRELFAEIPVVTLEQLNGMKANTHVFVELYDDFHTAVWEHYANTDTLLRSVNP</sequence>
<dbReference type="InterPro" id="IPR016084">
    <property type="entry name" value="Haem_Oase-like_multi-hlx"/>
</dbReference>
<dbReference type="Gene3D" id="1.20.910.10">
    <property type="entry name" value="Heme oxygenase-like"/>
    <property type="match status" value="1"/>
</dbReference>
<proteinExistence type="predicted"/>
<dbReference type="EMBL" id="CP077095">
    <property type="protein sequence ID" value="QXI40482.1"/>
    <property type="molecule type" value="Genomic_DNA"/>
</dbReference>
<keyword evidence="2" id="KW-1185">Reference proteome</keyword>
<dbReference type="SUPFAM" id="SSF48613">
    <property type="entry name" value="Heme oxygenase-like"/>
    <property type="match status" value="1"/>
</dbReference>
<reference evidence="1 2" key="2">
    <citation type="journal article" date="2021" name="Microorganisms">
        <title>The Ever-Expanding Pseudomonas Genus: Description of 43 New Species and Partition of the Pseudomonas putida Group.</title>
        <authorList>
            <person name="Girard L."/>
            <person name="Lood C."/>
            <person name="Hofte M."/>
            <person name="Vandamme P."/>
            <person name="Rokni-Zadeh H."/>
            <person name="van Noort V."/>
            <person name="Lavigne R."/>
            <person name="De Mot R."/>
        </authorList>
    </citation>
    <scope>NUCLEOTIDE SEQUENCE [LARGE SCALE GENOMIC DNA]</scope>
    <source>
        <strain evidence="1 2">RW9S1A</strain>
    </source>
</reference>
<organism evidence="1 2">
    <name type="scientific">Pseudomonas xantholysinigenes</name>
    <dbReference type="NCBI Taxonomy" id="2745490"/>
    <lineage>
        <taxon>Bacteria</taxon>
        <taxon>Pseudomonadati</taxon>
        <taxon>Pseudomonadota</taxon>
        <taxon>Gammaproteobacteria</taxon>
        <taxon>Pseudomonadales</taxon>
        <taxon>Pseudomonadaceae</taxon>
        <taxon>Pseudomonas</taxon>
    </lineage>
</organism>
<dbReference type="RefSeq" id="WP_186661646.1">
    <property type="nucleotide sequence ID" value="NZ_CP077095.1"/>
</dbReference>
<evidence type="ECO:0000313" key="2">
    <source>
        <dbReference type="Proteomes" id="UP000633418"/>
    </source>
</evidence>